<dbReference type="EMBL" id="JBHLUH010000067">
    <property type="protein sequence ID" value="MFC0532147.1"/>
    <property type="molecule type" value="Genomic_DNA"/>
</dbReference>
<evidence type="ECO:0000313" key="4">
    <source>
        <dbReference type="Proteomes" id="UP001589867"/>
    </source>
</evidence>
<dbReference type="Gene3D" id="3.40.50.410">
    <property type="entry name" value="von Willebrand factor, type A domain"/>
    <property type="match status" value="1"/>
</dbReference>
<gene>
    <name evidence="3" type="ORF">ACFFIA_31310</name>
</gene>
<sequence length="324" mass="33367">MTFEYPVVLGVAVAAAAGLLVAYHLLQRRRAAALAAAGLQPARPRHGRLRRHLPPLLMLAALILLFLGVARPQATVPVPRASGTVILAFDVSNSMGAKDIEPTRLAAAKSAATAFVREQPDTVDVGIVAFAQGALTTQLPGADHESTIAAIDRLTVSGGTSLGQAILASLSAIVGQPVGLPDPDAAEPPPDLGYWRSATIVLLSDGEDTGGPDAVAAAELAATAGVHIETVGVGTVEGATIEVDGYQMATALNEELLTEVAEVTAGSYHRAQDARSLGAIYDSLDLRITTEDKLVELTGAAVAIAVLLLTIGGLLMVTWFGRIL</sequence>
<dbReference type="InterPro" id="IPR002035">
    <property type="entry name" value="VWF_A"/>
</dbReference>
<dbReference type="PANTHER" id="PTHR37947:SF1">
    <property type="entry name" value="BLL2462 PROTEIN"/>
    <property type="match status" value="1"/>
</dbReference>
<evidence type="ECO:0000256" key="1">
    <source>
        <dbReference type="SAM" id="Phobius"/>
    </source>
</evidence>
<accession>A0ABV6MBR8</accession>
<keyword evidence="1" id="KW-0812">Transmembrane</keyword>
<dbReference type="SMART" id="SM00327">
    <property type="entry name" value="VWA"/>
    <property type="match status" value="1"/>
</dbReference>
<feature type="transmembrane region" description="Helical" evidence="1">
    <location>
        <begin position="297"/>
        <end position="320"/>
    </location>
</feature>
<dbReference type="PANTHER" id="PTHR37947">
    <property type="entry name" value="BLL2462 PROTEIN"/>
    <property type="match status" value="1"/>
</dbReference>
<proteinExistence type="predicted"/>
<dbReference type="PROSITE" id="PS50234">
    <property type="entry name" value="VWFA"/>
    <property type="match status" value="1"/>
</dbReference>
<dbReference type="RefSeq" id="WP_377257723.1">
    <property type="nucleotide sequence ID" value="NZ_JBHLUH010000067.1"/>
</dbReference>
<feature type="transmembrane region" description="Helical" evidence="1">
    <location>
        <begin position="6"/>
        <end position="26"/>
    </location>
</feature>
<keyword evidence="1" id="KW-1133">Transmembrane helix</keyword>
<dbReference type="Proteomes" id="UP001589867">
    <property type="component" value="Unassembled WGS sequence"/>
</dbReference>
<feature type="transmembrane region" description="Helical" evidence="1">
    <location>
        <begin position="53"/>
        <end position="70"/>
    </location>
</feature>
<keyword evidence="4" id="KW-1185">Reference proteome</keyword>
<reference evidence="3 4" key="1">
    <citation type="submission" date="2024-09" db="EMBL/GenBank/DDBJ databases">
        <authorList>
            <person name="Sun Q."/>
            <person name="Mori K."/>
        </authorList>
    </citation>
    <scope>NUCLEOTIDE SEQUENCE [LARGE SCALE GENOMIC DNA]</scope>
    <source>
        <strain evidence="3 4">TBRC 3947</strain>
    </source>
</reference>
<protein>
    <submittedName>
        <fullName evidence="3">VWA domain-containing protein</fullName>
    </submittedName>
</protein>
<comment type="caution">
    <text evidence="3">The sequence shown here is derived from an EMBL/GenBank/DDBJ whole genome shotgun (WGS) entry which is preliminary data.</text>
</comment>
<dbReference type="Pfam" id="PF13519">
    <property type="entry name" value="VWA_2"/>
    <property type="match status" value="1"/>
</dbReference>
<evidence type="ECO:0000259" key="2">
    <source>
        <dbReference type="PROSITE" id="PS50234"/>
    </source>
</evidence>
<evidence type="ECO:0000313" key="3">
    <source>
        <dbReference type="EMBL" id="MFC0532147.1"/>
    </source>
</evidence>
<dbReference type="SUPFAM" id="SSF53300">
    <property type="entry name" value="vWA-like"/>
    <property type="match status" value="1"/>
</dbReference>
<keyword evidence="1" id="KW-0472">Membrane</keyword>
<name>A0ABV6MBR8_9ACTN</name>
<dbReference type="InterPro" id="IPR036465">
    <property type="entry name" value="vWFA_dom_sf"/>
</dbReference>
<feature type="domain" description="VWFA" evidence="2">
    <location>
        <begin position="84"/>
        <end position="284"/>
    </location>
</feature>
<organism evidence="3 4">
    <name type="scientific">Phytohabitans kaempferiae</name>
    <dbReference type="NCBI Taxonomy" id="1620943"/>
    <lineage>
        <taxon>Bacteria</taxon>
        <taxon>Bacillati</taxon>
        <taxon>Actinomycetota</taxon>
        <taxon>Actinomycetes</taxon>
        <taxon>Micromonosporales</taxon>
        <taxon>Micromonosporaceae</taxon>
    </lineage>
</organism>